<dbReference type="AlphaFoldDB" id="A0A1M2V9D2"/>
<organism evidence="2 3">
    <name type="scientific">Trametes pubescens</name>
    <name type="common">White-rot fungus</name>
    <dbReference type="NCBI Taxonomy" id="154538"/>
    <lineage>
        <taxon>Eukaryota</taxon>
        <taxon>Fungi</taxon>
        <taxon>Dikarya</taxon>
        <taxon>Basidiomycota</taxon>
        <taxon>Agaricomycotina</taxon>
        <taxon>Agaricomycetes</taxon>
        <taxon>Polyporales</taxon>
        <taxon>Polyporaceae</taxon>
        <taxon>Trametes</taxon>
    </lineage>
</organism>
<proteinExistence type="predicted"/>
<evidence type="ECO:0000313" key="2">
    <source>
        <dbReference type="EMBL" id="OJT04214.1"/>
    </source>
</evidence>
<dbReference type="STRING" id="154538.A0A1M2V9D2"/>
<dbReference type="OrthoDB" id="2758130at2759"/>
<comment type="caution">
    <text evidence="2">The sequence shown here is derived from an EMBL/GenBank/DDBJ whole genome shotgun (WGS) entry which is preliminary data.</text>
</comment>
<reference evidence="2 3" key="1">
    <citation type="submission" date="2016-10" db="EMBL/GenBank/DDBJ databases">
        <title>Genome sequence of the basidiomycete white-rot fungus Trametes pubescens.</title>
        <authorList>
            <person name="Makela M.R."/>
            <person name="Granchi Z."/>
            <person name="Peng M."/>
            <person name="De Vries R.P."/>
            <person name="Grigoriev I."/>
            <person name="Riley R."/>
            <person name="Hilden K."/>
        </authorList>
    </citation>
    <scope>NUCLEOTIDE SEQUENCE [LARGE SCALE GENOMIC DNA]</scope>
    <source>
        <strain evidence="2 3">FBCC735</strain>
    </source>
</reference>
<sequence length="113" mass="12147">MKTIVQSQAVYTIGVIFNLVTFLAKSELVFVTNAILPPLIKGISFTLIITRIGLSEVLGNTSHAQSVVSKPMEFNNPGHALSHDSTVNVFISQSDDRSEDVAVGRTKSPSAMT</sequence>
<keyword evidence="3" id="KW-1185">Reference proteome</keyword>
<gene>
    <name evidence="2" type="ORF">TRAPUB_5091</name>
</gene>
<accession>A0A1M2V9D2</accession>
<evidence type="ECO:0000313" key="3">
    <source>
        <dbReference type="Proteomes" id="UP000184267"/>
    </source>
</evidence>
<name>A0A1M2V9D2_TRAPU</name>
<protein>
    <submittedName>
        <fullName evidence="2">Uncharacterized protein</fullName>
    </submittedName>
</protein>
<feature type="region of interest" description="Disordered" evidence="1">
    <location>
        <begin position="93"/>
        <end position="113"/>
    </location>
</feature>
<evidence type="ECO:0000256" key="1">
    <source>
        <dbReference type="SAM" id="MobiDB-lite"/>
    </source>
</evidence>
<dbReference type="EMBL" id="MNAD01001554">
    <property type="protein sequence ID" value="OJT04214.1"/>
    <property type="molecule type" value="Genomic_DNA"/>
</dbReference>
<dbReference type="Proteomes" id="UP000184267">
    <property type="component" value="Unassembled WGS sequence"/>
</dbReference>